<evidence type="ECO:0000256" key="1">
    <source>
        <dbReference type="SAM" id="Coils"/>
    </source>
</evidence>
<dbReference type="OrthoDB" id="9813122at2"/>
<dbReference type="STRING" id="1549748.WH95_20010"/>
<dbReference type="SUPFAM" id="SSF109709">
    <property type="entry name" value="KorB DNA-binding domain-like"/>
    <property type="match status" value="1"/>
</dbReference>
<feature type="coiled-coil region" evidence="1">
    <location>
        <begin position="295"/>
        <end position="322"/>
    </location>
</feature>
<dbReference type="PANTHER" id="PTHR33375">
    <property type="entry name" value="CHROMOSOME-PARTITIONING PROTEIN PARB-RELATED"/>
    <property type="match status" value="1"/>
</dbReference>
<dbReference type="InterPro" id="IPR050336">
    <property type="entry name" value="Chromosome_partition/occlusion"/>
</dbReference>
<evidence type="ECO:0000313" key="3">
    <source>
        <dbReference type="EMBL" id="KKJ75139.1"/>
    </source>
</evidence>
<dbReference type="GO" id="GO:0005694">
    <property type="term" value="C:chromosome"/>
    <property type="evidence" value="ECO:0007669"/>
    <property type="project" value="TreeGrafter"/>
</dbReference>
<sequence length="622" mass="69862">MKTNTQENLVTMIPFNQLVEDPENVRKTSSKASMEALAANIAAHGLLQNLLVRKVDNKKFAVGGGERRRQALGMLVADGKLGETHPVPCVIKEGPITSISLSENVHRAAMHPADEFVAYKDMIDSGMTVKEVAAIHGVAKKKVEQRLTLGRLSPVVLNAYREGKIDKDDAKAFTLTSDTKRQERVFETLSPNCLSAYRISNAITDGEIESDEEIARFVGREAYEEAGGIIRENLFGDEVFFKDGELLTKLATEDLQEEAENLLADGWKWIDVQLERDFYSLHKMDRIYPETVKLSKTDEEALERVNKRLDELNITRHDNEADRDAWNKLFTLKKGLEEKTQKYKASDKAIAGGIVSIWNGKLCLDLGFVRPEDNPALQEEKAKKAEEKANNPVDCGVALSDDLAAIRLEIFRIELVKNPVIASDLLNFHLIKDILTTGFTDKPFDLSTAKPYGPRTQSEKGDMGVFSGRDEYERLVSELPMKWFKIKDQIKSFDAFRALSAEDKARLQSYAAALMLNPQLAGEKHAKPTLEHAAVLMETHPQDYWTPNEDCFKRMTKTQMFGIAKDVIGAEFIAKHEKSKKGEIAAALGREFVPPKDSKQKREKSVIDKISAWLPRPMRVGK</sequence>
<dbReference type="EMBL" id="LANI01000048">
    <property type="protein sequence ID" value="KKJ75139.1"/>
    <property type="molecule type" value="Genomic_DNA"/>
</dbReference>
<reference evidence="3 4" key="1">
    <citation type="submission" date="2015-03" db="EMBL/GenBank/DDBJ databases">
        <title>Genome sequence of Kiloniella sp. P1-1, isolated from the gut microflora of Pacific white shrimp, Penaeus vannamei.</title>
        <authorList>
            <person name="Shao Z."/>
            <person name="Wang L."/>
            <person name="Li X."/>
        </authorList>
    </citation>
    <scope>NUCLEOTIDE SEQUENCE [LARGE SCALE GENOMIC DNA]</scope>
    <source>
        <strain evidence="3 4">P1-1</strain>
    </source>
</reference>
<dbReference type="RefSeq" id="WP_046510225.1">
    <property type="nucleotide sequence ID" value="NZ_LANI01000048.1"/>
</dbReference>
<dbReference type="GO" id="GO:0007059">
    <property type="term" value="P:chromosome segregation"/>
    <property type="evidence" value="ECO:0007669"/>
    <property type="project" value="TreeGrafter"/>
</dbReference>
<feature type="domain" description="ParB-like N-terminal" evidence="2">
    <location>
        <begin position="11"/>
        <end position="105"/>
    </location>
</feature>
<protein>
    <recommendedName>
        <fullName evidence="2">ParB-like N-terminal domain-containing protein</fullName>
    </recommendedName>
</protein>
<dbReference type="Gene3D" id="3.90.1530.30">
    <property type="match status" value="1"/>
</dbReference>
<accession>A0A0M2R3Y3</accession>
<dbReference type="Proteomes" id="UP000034491">
    <property type="component" value="Unassembled WGS sequence"/>
</dbReference>
<dbReference type="SUPFAM" id="SSF110849">
    <property type="entry name" value="ParB/Sulfiredoxin"/>
    <property type="match status" value="1"/>
</dbReference>
<dbReference type="InterPro" id="IPR036086">
    <property type="entry name" value="ParB/Sulfiredoxin_sf"/>
</dbReference>
<dbReference type="PANTHER" id="PTHR33375:SF7">
    <property type="entry name" value="CHROMOSOME 2-PARTITIONING PROTEIN PARB-RELATED"/>
    <property type="match status" value="1"/>
</dbReference>
<dbReference type="Gene3D" id="1.10.10.2830">
    <property type="match status" value="1"/>
</dbReference>
<name>A0A0M2R3Y3_9PROT</name>
<dbReference type="AlphaFoldDB" id="A0A0M2R3Y3"/>
<gene>
    <name evidence="3" type="ORF">WH95_20010</name>
</gene>
<dbReference type="Pfam" id="PF02195">
    <property type="entry name" value="ParB_N"/>
    <property type="match status" value="1"/>
</dbReference>
<dbReference type="CDD" id="cd16406">
    <property type="entry name" value="ParB_N_like"/>
    <property type="match status" value="1"/>
</dbReference>
<dbReference type="PATRIC" id="fig|1549748.8.peg.3634"/>
<dbReference type="Pfam" id="PF17762">
    <property type="entry name" value="HTH_ParB"/>
    <property type="match status" value="1"/>
</dbReference>
<proteinExistence type="predicted"/>
<dbReference type="InterPro" id="IPR041468">
    <property type="entry name" value="HTH_ParB/Spo0J"/>
</dbReference>
<keyword evidence="4" id="KW-1185">Reference proteome</keyword>
<evidence type="ECO:0000313" key="4">
    <source>
        <dbReference type="Proteomes" id="UP000034491"/>
    </source>
</evidence>
<dbReference type="SMART" id="SM00470">
    <property type="entry name" value="ParB"/>
    <property type="match status" value="1"/>
</dbReference>
<evidence type="ECO:0000259" key="2">
    <source>
        <dbReference type="SMART" id="SM00470"/>
    </source>
</evidence>
<comment type="caution">
    <text evidence="3">The sequence shown here is derived from an EMBL/GenBank/DDBJ whole genome shotgun (WGS) entry which is preliminary data.</text>
</comment>
<keyword evidence="1" id="KW-0175">Coiled coil</keyword>
<dbReference type="InterPro" id="IPR003115">
    <property type="entry name" value="ParB_N"/>
</dbReference>
<organism evidence="3 4">
    <name type="scientific">Kiloniella litopenaei</name>
    <dbReference type="NCBI Taxonomy" id="1549748"/>
    <lineage>
        <taxon>Bacteria</taxon>
        <taxon>Pseudomonadati</taxon>
        <taxon>Pseudomonadota</taxon>
        <taxon>Alphaproteobacteria</taxon>
        <taxon>Rhodospirillales</taxon>
        <taxon>Kiloniellaceae</taxon>
        <taxon>Kiloniella</taxon>
    </lineage>
</organism>